<evidence type="ECO:0000256" key="5">
    <source>
        <dbReference type="ARBA" id="ARBA00022747"/>
    </source>
</evidence>
<dbReference type="PANTHER" id="PTHR10629:SF52">
    <property type="entry name" value="DNA (CYTOSINE-5)-METHYLTRANSFERASE 1"/>
    <property type="match status" value="1"/>
</dbReference>
<evidence type="ECO:0000313" key="10">
    <source>
        <dbReference type="Proteomes" id="UP000235616"/>
    </source>
</evidence>
<gene>
    <name evidence="9" type="ORF">C0Z18_32155</name>
</gene>
<comment type="similarity">
    <text evidence="7 8">Belongs to the class I-like SAM-binding methyltransferase superfamily. C5-methyltransferase family.</text>
</comment>
<comment type="caution">
    <text evidence="9">The sequence shown here is derived from an EMBL/GenBank/DDBJ whole genome shotgun (WGS) entry which is preliminary data.</text>
</comment>
<dbReference type="InterPro" id="IPR050390">
    <property type="entry name" value="C5-Methyltransferase"/>
</dbReference>
<keyword evidence="3 7" id="KW-0808">Transferase</keyword>
<dbReference type="SUPFAM" id="SSF53335">
    <property type="entry name" value="S-adenosyl-L-methionine-dependent methyltransferases"/>
    <property type="match status" value="1"/>
</dbReference>
<dbReference type="GO" id="GO:0032259">
    <property type="term" value="P:methylation"/>
    <property type="evidence" value="ECO:0007669"/>
    <property type="project" value="UniProtKB-KW"/>
</dbReference>
<evidence type="ECO:0000256" key="3">
    <source>
        <dbReference type="ARBA" id="ARBA00022679"/>
    </source>
</evidence>
<evidence type="ECO:0000256" key="7">
    <source>
        <dbReference type="PROSITE-ProRule" id="PRU01016"/>
    </source>
</evidence>
<keyword evidence="10" id="KW-1185">Reference proteome</keyword>
<dbReference type="GO" id="GO:0044027">
    <property type="term" value="P:negative regulation of gene expression via chromosomal CpG island methylation"/>
    <property type="evidence" value="ECO:0007669"/>
    <property type="project" value="TreeGrafter"/>
</dbReference>
<keyword evidence="5" id="KW-0680">Restriction system</keyword>
<dbReference type="InterPro" id="IPR001525">
    <property type="entry name" value="C5_MeTfrase"/>
</dbReference>
<dbReference type="EC" id="2.1.1.37" evidence="1"/>
<keyword evidence="4 7" id="KW-0949">S-adenosyl-L-methionine</keyword>
<reference evidence="9 10" key="1">
    <citation type="submission" date="2018-01" db="EMBL/GenBank/DDBJ databases">
        <title>Whole genome analyses suggest that Burkholderia sensu lato contains two further novel genera in the rhizoxinica-symbiotica group Mycetohabitans gen. nov., and Trinickia gen. nov.: implications for the evolution of diazotrophy and nodulation in the Burkholderiaceae.</title>
        <authorList>
            <person name="Estrada-de los Santos P."/>
            <person name="Palmer M."/>
            <person name="Chavez-Ramirez B."/>
            <person name="Beukes C."/>
            <person name="Steenkamp E.T."/>
            <person name="Hirsch A.M."/>
            <person name="Manyaka P."/>
            <person name="Maluk M."/>
            <person name="Lafos M."/>
            <person name="Crook M."/>
            <person name="Gross E."/>
            <person name="Simon M.F."/>
            <person name="Bueno dos Reis Junior F."/>
            <person name="Poole P.S."/>
            <person name="Venter S.N."/>
            <person name="James E.K."/>
        </authorList>
    </citation>
    <scope>NUCLEOTIDE SEQUENCE [LARGE SCALE GENOMIC DNA]</scope>
    <source>
        <strain evidence="9 10">GIMN1.004</strain>
    </source>
</reference>
<protein>
    <recommendedName>
        <fullName evidence="1">DNA (cytosine-5-)-methyltransferase</fullName>
        <ecNumber evidence="1">2.1.1.37</ecNumber>
    </recommendedName>
</protein>
<dbReference type="Pfam" id="PF00145">
    <property type="entry name" value="DNA_methylase"/>
    <property type="match status" value="1"/>
</dbReference>
<evidence type="ECO:0000256" key="2">
    <source>
        <dbReference type="ARBA" id="ARBA00022603"/>
    </source>
</evidence>
<dbReference type="Proteomes" id="UP000235616">
    <property type="component" value="Unassembled WGS sequence"/>
</dbReference>
<dbReference type="Gene3D" id="3.90.120.10">
    <property type="entry name" value="DNA Methylase, subunit A, domain 2"/>
    <property type="match status" value="1"/>
</dbReference>
<dbReference type="NCBIfam" id="TIGR00675">
    <property type="entry name" value="dcm"/>
    <property type="match status" value="1"/>
</dbReference>
<dbReference type="PANTHER" id="PTHR10629">
    <property type="entry name" value="CYTOSINE-SPECIFIC METHYLTRANSFERASE"/>
    <property type="match status" value="1"/>
</dbReference>
<name>A0A2N7VAY9_9BURK</name>
<organism evidence="9 10">
    <name type="scientific">Trinickia dabaoshanensis</name>
    <dbReference type="NCBI Taxonomy" id="564714"/>
    <lineage>
        <taxon>Bacteria</taxon>
        <taxon>Pseudomonadati</taxon>
        <taxon>Pseudomonadota</taxon>
        <taxon>Betaproteobacteria</taxon>
        <taxon>Burkholderiales</taxon>
        <taxon>Burkholderiaceae</taxon>
        <taxon>Trinickia</taxon>
    </lineage>
</organism>
<evidence type="ECO:0000256" key="8">
    <source>
        <dbReference type="RuleBase" id="RU000416"/>
    </source>
</evidence>
<feature type="active site" evidence="7">
    <location>
        <position position="168"/>
    </location>
</feature>
<dbReference type="AlphaFoldDB" id="A0A2N7VAY9"/>
<dbReference type="InterPro" id="IPR029063">
    <property type="entry name" value="SAM-dependent_MTases_sf"/>
</dbReference>
<dbReference type="PROSITE" id="PS51679">
    <property type="entry name" value="SAM_MT_C5"/>
    <property type="match status" value="1"/>
</dbReference>
<proteinExistence type="inferred from homology"/>
<evidence type="ECO:0000256" key="1">
    <source>
        <dbReference type="ARBA" id="ARBA00011975"/>
    </source>
</evidence>
<dbReference type="GO" id="GO:0009307">
    <property type="term" value="P:DNA restriction-modification system"/>
    <property type="evidence" value="ECO:0007669"/>
    <property type="project" value="UniProtKB-KW"/>
</dbReference>
<keyword evidence="2 7" id="KW-0489">Methyltransferase</keyword>
<dbReference type="GO" id="GO:0003677">
    <property type="term" value="F:DNA binding"/>
    <property type="evidence" value="ECO:0007669"/>
    <property type="project" value="TreeGrafter"/>
</dbReference>
<evidence type="ECO:0000256" key="6">
    <source>
        <dbReference type="ARBA" id="ARBA00047422"/>
    </source>
</evidence>
<dbReference type="EMBL" id="PNYA01000053">
    <property type="protein sequence ID" value="PMS14333.1"/>
    <property type="molecule type" value="Genomic_DNA"/>
</dbReference>
<dbReference type="Gene3D" id="3.40.50.150">
    <property type="entry name" value="Vaccinia Virus protein VP39"/>
    <property type="match status" value="1"/>
</dbReference>
<evidence type="ECO:0000256" key="4">
    <source>
        <dbReference type="ARBA" id="ARBA00022691"/>
    </source>
</evidence>
<accession>A0A2N7VAY9</accession>
<sequence>MSGIGLENYYIENDRVIRELTVGNQIWRSSIENLADRDAVGYAAWWQSFLRGATVFVEEPTSPLPPIRTIDVFCGCGGLTLGAAQASIAVGRRVEVVAAIDVDDGGLEVHQANFGTKHILHTSVSNLVDFHVSGSGTKSRFAYEPEILDPILAAEIGKIDLFLAGPPCQGHSNLNNKTRREDPRNLLYLTAVALAVGLKVKMVVIENVPDVVNDRSDVVTAAKALLKANGYDFMDSGVLAAHDMGWPQTRKRYFLVAALRTPSDKDLTIKAVAHGLKRQAQTVGWAIGDLMRDATSPVQTGIMDTVPALSDENRSRIDYLFKHDKYELPNEERPDCHKDGHTYPSVYGRMYWDKPAQTITTGFLTPGRGRYVHPARPRVITPREAARIQAFPDSYRFVVNAHEPSRNALTKWIGDAVPPVLGYAAALPLLVRF</sequence>
<evidence type="ECO:0000313" key="9">
    <source>
        <dbReference type="EMBL" id="PMS14333.1"/>
    </source>
</evidence>
<dbReference type="GO" id="GO:0003886">
    <property type="term" value="F:DNA (cytosine-5-)-methyltransferase activity"/>
    <property type="evidence" value="ECO:0007669"/>
    <property type="project" value="UniProtKB-EC"/>
</dbReference>
<dbReference type="PRINTS" id="PR00105">
    <property type="entry name" value="C5METTRFRASE"/>
</dbReference>
<comment type="catalytic activity">
    <reaction evidence="6">
        <text>a 2'-deoxycytidine in DNA + S-adenosyl-L-methionine = a 5-methyl-2'-deoxycytidine in DNA + S-adenosyl-L-homocysteine + H(+)</text>
        <dbReference type="Rhea" id="RHEA:13681"/>
        <dbReference type="Rhea" id="RHEA-COMP:11369"/>
        <dbReference type="Rhea" id="RHEA-COMP:11370"/>
        <dbReference type="ChEBI" id="CHEBI:15378"/>
        <dbReference type="ChEBI" id="CHEBI:57856"/>
        <dbReference type="ChEBI" id="CHEBI:59789"/>
        <dbReference type="ChEBI" id="CHEBI:85452"/>
        <dbReference type="ChEBI" id="CHEBI:85454"/>
        <dbReference type="EC" id="2.1.1.37"/>
    </reaction>
</comment>